<keyword evidence="4" id="KW-1185">Reference proteome</keyword>
<feature type="region of interest" description="Disordered" evidence="1">
    <location>
        <begin position="41"/>
        <end position="62"/>
    </location>
</feature>
<evidence type="ECO:0000256" key="1">
    <source>
        <dbReference type="SAM" id="MobiDB-lite"/>
    </source>
</evidence>
<evidence type="ECO:0000313" key="4">
    <source>
        <dbReference type="Proteomes" id="UP000440694"/>
    </source>
</evidence>
<dbReference type="AlphaFoldDB" id="A0A6I3KHV9"/>
<dbReference type="Proteomes" id="UP000440694">
    <property type="component" value="Unassembled WGS sequence"/>
</dbReference>
<feature type="chain" id="PRO_5026011039" description="UrcA family protein" evidence="2">
    <location>
        <begin position="25"/>
        <end position="103"/>
    </location>
</feature>
<keyword evidence="2" id="KW-0732">Signal</keyword>
<accession>A0A6I3KHV9</accession>
<comment type="caution">
    <text evidence="3">The sequence shown here is derived from an EMBL/GenBank/DDBJ whole genome shotgun (WGS) entry which is preliminary data.</text>
</comment>
<dbReference type="EMBL" id="WMBQ01000001">
    <property type="protein sequence ID" value="MTD93909.1"/>
    <property type="molecule type" value="Genomic_DNA"/>
</dbReference>
<protein>
    <recommendedName>
        <fullName evidence="5">UrcA family protein</fullName>
    </recommendedName>
</protein>
<name>A0A6I3KHV9_9HYPH</name>
<reference evidence="3 4" key="1">
    <citation type="submission" date="2019-11" db="EMBL/GenBank/DDBJ databases">
        <title>Identification of a novel strain.</title>
        <authorList>
            <person name="Xu Q."/>
            <person name="Wang G."/>
        </authorList>
    </citation>
    <scope>NUCLEOTIDE SEQUENCE [LARGE SCALE GENOMIC DNA]</scope>
    <source>
        <strain evidence="4">xq</strain>
    </source>
</reference>
<evidence type="ECO:0000313" key="3">
    <source>
        <dbReference type="EMBL" id="MTD93909.1"/>
    </source>
</evidence>
<organism evidence="3 4">
    <name type="scientific">Hyphomicrobium album</name>
    <dbReference type="NCBI Taxonomy" id="2665159"/>
    <lineage>
        <taxon>Bacteria</taxon>
        <taxon>Pseudomonadati</taxon>
        <taxon>Pseudomonadota</taxon>
        <taxon>Alphaproteobacteria</taxon>
        <taxon>Hyphomicrobiales</taxon>
        <taxon>Hyphomicrobiaceae</taxon>
        <taxon>Hyphomicrobium</taxon>
    </lineage>
</organism>
<gene>
    <name evidence="3" type="ORF">GIW81_06115</name>
</gene>
<dbReference type="RefSeq" id="WP_154738403.1">
    <property type="nucleotide sequence ID" value="NZ_WMBQ01000001.1"/>
</dbReference>
<sequence>MSRSTIWGLMALLAVGAGSGSVAALPFGDLATDGQVILVGETSPSSQAETATPDEGGQERSLATQSMEACMNSWDPGTHMTKEAWRTSCERIKQERLPYVQKR</sequence>
<feature type="signal peptide" evidence="2">
    <location>
        <begin position="1"/>
        <end position="24"/>
    </location>
</feature>
<proteinExistence type="predicted"/>
<evidence type="ECO:0008006" key="5">
    <source>
        <dbReference type="Google" id="ProtNLM"/>
    </source>
</evidence>
<evidence type="ECO:0000256" key="2">
    <source>
        <dbReference type="SAM" id="SignalP"/>
    </source>
</evidence>